<dbReference type="AlphaFoldDB" id="A0A2S5A6L0"/>
<keyword evidence="2" id="KW-1185">Reference proteome</keyword>
<evidence type="ECO:0000313" key="1">
    <source>
        <dbReference type="EMBL" id="POY38220.1"/>
    </source>
</evidence>
<evidence type="ECO:0000313" key="2">
    <source>
        <dbReference type="Proteomes" id="UP000237310"/>
    </source>
</evidence>
<gene>
    <name evidence="1" type="ORF">C3L50_13235</name>
</gene>
<dbReference type="RefSeq" id="WP_133158888.1">
    <property type="nucleotide sequence ID" value="NZ_PQVG01000007.1"/>
</dbReference>
<name>A0A2S5A6L0_9FLAO</name>
<accession>A0A2S5A6L0</accession>
<organism evidence="1 2">
    <name type="scientific">Flavobacterium alvei</name>
    <dbReference type="NCBI Taxonomy" id="2080416"/>
    <lineage>
        <taxon>Bacteria</taxon>
        <taxon>Pseudomonadati</taxon>
        <taxon>Bacteroidota</taxon>
        <taxon>Flavobacteriia</taxon>
        <taxon>Flavobacteriales</taxon>
        <taxon>Flavobacteriaceae</taxon>
        <taxon>Flavobacterium</taxon>
    </lineage>
</organism>
<protein>
    <submittedName>
        <fullName evidence="1">Uncharacterized protein</fullName>
    </submittedName>
</protein>
<comment type="caution">
    <text evidence="1">The sequence shown here is derived from an EMBL/GenBank/DDBJ whole genome shotgun (WGS) entry which is preliminary data.</text>
</comment>
<proteinExistence type="predicted"/>
<reference evidence="1 2" key="1">
    <citation type="submission" date="2018-01" db="EMBL/GenBank/DDBJ databases">
        <authorList>
            <person name="Gaut B.S."/>
            <person name="Morton B.R."/>
            <person name="Clegg M.T."/>
            <person name="Duvall M.R."/>
        </authorList>
    </citation>
    <scope>NUCLEOTIDE SEQUENCE [LARGE SCALE GENOMIC DNA]</scope>
    <source>
        <strain evidence="1 2">HR-AY</strain>
    </source>
</reference>
<dbReference type="EMBL" id="PQVG01000007">
    <property type="protein sequence ID" value="POY38220.1"/>
    <property type="molecule type" value="Genomic_DNA"/>
</dbReference>
<dbReference type="OrthoDB" id="753594at2"/>
<dbReference type="Proteomes" id="UP000237310">
    <property type="component" value="Unassembled WGS sequence"/>
</dbReference>
<sequence>MKKKLVFSAILFCVITTSQGQFLKKITGKKETDTTKVEKKVGGGLFQNIVAKVAKVAGNAAGGMAGMVSTVDNLENVDILASIGTNIYSKKLGLVVNDFLGDDWIDNGDFTMIMLSSKNSFQLNKYAGSIKVNNKELKHSSYGVHTVCENPNSGNKKISFEKNGIVEGSFEVPAPKNNIKLLTINGQKDNVNIDLTKDVVLEFSNYSTTKESLLRIDIIASVIGIRSLYLVTYVKPAAKVVIPFQAFRNIETMSKGLGFSNCYLSVSDQLAVKTINNTGFFKSPIDALTGSNDGMWINVTQKPEQFYGISIENKTKTTEVTAQKKNAAYSMPLSKAQKITVASLSIEGTTYSESSKVNAFQQTETTKTIEFPQIPDAWQEATLVEMHKNITATTGQILGGTILPVEIVTQAPSYNEVQNFFREETNTSSNFLRAYKGLNPIKPLSTSSLKMYGENALLSETKSDALLKIKMVLELSWDSKPLMTPFLYVTMDGASNGAFRSASGNTNYFTIKIKGEPYEIKKGKVITPDEYVKITQVALLNQIYKETLSSLKQKELEKGDYEVIWNLQK</sequence>